<evidence type="ECO:0000313" key="1">
    <source>
        <dbReference type="EMBL" id="SMF45781.1"/>
    </source>
</evidence>
<evidence type="ECO:0000313" key="2">
    <source>
        <dbReference type="Proteomes" id="UP000192903"/>
    </source>
</evidence>
<gene>
    <name evidence="1" type="ORF">SAMN02982989_2308</name>
</gene>
<dbReference type="EMBL" id="FXAF01000006">
    <property type="protein sequence ID" value="SMF45781.1"/>
    <property type="molecule type" value="Genomic_DNA"/>
</dbReference>
<dbReference type="Proteomes" id="UP000192903">
    <property type="component" value="Unassembled WGS sequence"/>
</dbReference>
<sequence>MSPEDDCRKQALVAADADRNDPGLMAFLDAALVDLFECEADEDFGGRIAKPRSSAD</sequence>
<keyword evidence="2" id="KW-1185">Reference proteome</keyword>
<protein>
    <submittedName>
        <fullName evidence="1">Uncharacterized protein</fullName>
    </submittedName>
</protein>
<reference evidence="2" key="1">
    <citation type="submission" date="2017-04" db="EMBL/GenBank/DDBJ databases">
        <authorList>
            <person name="Varghese N."/>
            <person name="Submissions S."/>
        </authorList>
    </citation>
    <scope>NUCLEOTIDE SEQUENCE [LARGE SCALE GENOMIC DNA]</scope>
    <source>
        <strain evidence="2">B4P</strain>
    </source>
</reference>
<organism evidence="1 2">
    <name type="scientific">Xaviernesmea oryzae</name>
    <dbReference type="NCBI Taxonomy" id="464029"/>
    <lineage>
        <taxon>Bacteria</taxon>
        <taxon>Pseudomonadati</taxon>
        <taxon>Pseudomonadota</taxon>
        <taxon>Alphaproteobacteria</taxon>
        <taxon>Hyphomicrobiales</taxon>
        <taxon>Rhizobiaceae</taxon>
        <taxon>Rhizobium/Agrobacterium group</taxon>
        <taxon>Xaviernesmea</taxon>
    </lineage>
</organism>
<dbReference type="AlphaFoldDB" id="A0A1X7F4I8"/>
<dbReference type="RefSeq" id="WP_159457643.1">
    <property type="nucleotide sequence ID" value="NZ_FXAF01000006.1"/>
</dbReference>
<dbReference type="STRING" id="464029.SAMN02982989_2308"/>
<proteinExistence type="predicted"/>
<accession>A0A1X7F4I8</accession>
<name>A0A1X7F4I8_9HYPH</name>